<dbReference type="AlphaFoldDB" id="A0A8H3WRK7"/>
<gene>
    <name evidence="2" type="ORF">GQ607_001935</name>
</gene>
<accession>A0A8H3WRK7</accession>
<dbReference type="Proteomes" id="UP000434172">
    <property type="component" value="Unassembled WGS sequence"/>
</dbReference>
<evidence type="ECO:0000313" key="3">
    <source>
        <dbReference type="Proteomes" id="UP000434172"/>
    </source>
</evidence>
<keyword evidence="3" id="KW-1185">Reference proteome</keyword>
<name>A0A8H3WRK7_9PEZI</name>
<evidence type="ECO:0000313" key="2">
    <source>
        <dbReference type="EMBL" id="KAF0331065.1"/>
    </source>
</evidence>
<proteinExistence type="predicted"/>
<feature type="region of interest" description="Disordered" evidence="1">
    <location>
        <begin position="1"/>
        <end position="39"/>
    </location>
</feature>
<evidence type="ECO:0000256" key="1">
    <source>
        <dbReference type="SAM" id="MobiDB-lite"/>
    </source>
</evidence>
<reference evidence="2 3" key="1">
    <citation type="submission" date="2019-12" db="EMBL/GenBank/DDBJ databases">
        <title>A genome sequence resource for the geographically widespread anthracnose pathogen Colletotrichum asianum.</title>
        <authorList>
            <person name="Meng Y."/>
        </authorList>
    </citation>
    <scope>NUCLEOTIDE SEQUENCE [LARGE SCALE GENOMIC DNA]</scope>
    <source>
        <strain evidence="2 3">ICMP 18580</strain>
    </source>
</reference>
<sequence length="66" mass="7164">MLVALSHLVARGSTEGKRHRGPPPVKPRSAGSEPARRTTRALHCMPSTRKVMTISGPEDHHARCAD</sequence>
<comment type="caution">
    <text evidence="2">The sequence shown here is derived from an EMBL/GenBank/DDBJ whole genome shotgun (WGS) entry which is preliminary data.</text>
</comment>
<protein>
    <submittedName>
        <fullName evidence="2">Uncharacterized protein</fullName>
    </submittedName>
</protein>
<organism evidence="2 3">
    <name type="scientific">Colletotrichum asianum</name>
    <dbReference type="NCBI Taxonomy" id="702518"/>
    <lineage>
        <taxon>Eukaryota</taxon>
        <taxon>Fungi</taxon>
        <taxon>Dikarya</taxon>
        <taxon>Ascomycota</taxon>
        <taxon>Pezizomycotina</taxon>
        <taxon>Sordariomycetes</taxon>
        <taxon>Hypocreomycetidae</taxon>
        <taxon>Glomerellales</taxon>
        <taxon>Glomerellaceae</taxon>
        <taxon>Colletotrichum</taxon>
        <taxon>Colletotrichum gloeosporioides species complex</taxon>
    </lineage>
</organism>
<dbReference type="EMBL" id="WOWK01000005">
    <property type="protein sequence ID" value="KAF0331065.1"/>
    <property type="molecule type" value="Genomic_DNA"/>
</dbReference>